<dbReference type="AlphaFoldDB" id="A0A917A1M1"/>
<protein>
    <submittedName>
        <fullName evidence="1">Uncharacterized protein</fullName>
    </submittedName>
</protein>
<dbReference type="RefSeq" id="WP_188764394.1">
    <property type="nucleotide sequence ID" value="NZ_BMJM01000020.1"/>
</dbReference>
<dbReference type="Proteomes" id="UP000635071">
    <property type="component" value="Unassembled WGS sequence"/>
</dbReference>
<evidence type="ECO:0000313" key="1">
    <source>
        <dbReference type="EMBL" id="GGE22306.1"/>
    </source>
</evidence>
<proteinExistence type="predicted"/>
<comment type="caution">
    <text evidence="1">The sequence shown here is derived from an EMBL/GenBank/DDBJ whole genome shotgun (WGS) entry which is preliminary data.</text>
</comment>
<gene>
    <name evidence="1" type="ORF">GCM10011529_31130</name>
</gene>
<organism evidence="1 2">
    <name type="scientific">Sandarakinorhabdus glacialis</name>
    <dbReference type="NCBI Taxonomy" id="1614636"/>
    <lineage>
        <taxon>Bacteria</taxon>
        <taxon>Pseudomonadati</taxon>
        <taxon>Pseudomonadota</taxon>
        <taxon>Alphaproteobacteria</taxon>
        <taxon>Sphingomonadales</taxon>
        <taxon>Sphingosinicellaceae</taxon>
        <taxon>Sandarakinorhabdus</taxon>
    </lineage>
</organism>
<reference evidence="1" key="2">
    <citation type="submission" date="2020-09" db="EMBL/GenBank/DDBJ databases">
        <authorList>
            <person name="Sun Q."/>
            <person name="Zhou Y."/>
        </authorList>
    </citation>
    <scope>NUCLEOTIDE SEQUENCE</scope>
    <source>
        <strain evidence="1">CGMCC 1.15519</strain>
    </source>
</reference>
<sequence length="177" mass="19992">MAISTETYRYTIEPKKGALAEGKGVQTGVLRQSDGRWQMADRQLAQFLAQAQVSVAQADAPVDLLQLTIERWRDDPAATYKSWFLCDQRINSFRSIGRGIEQVVAKIEADCRGVAYRRSSLEAVVHSIAEQRQISKGAEHAFLWKPKLRISDIYENSENQRAFVRLLARCCGCNEKA</sequence>
<reference evidence="1" key="1">
    <citation type="journal article" date="2014" name="Int. J. Syst. Evol. Microbiol.">
        <title>Complete genome sequence of Corynebacterium casei LMG S-19264T (=DSM 44701T), isolated from a smear-ripened cheese.</title>
        <authorList>
            <consortium name="US DOE Joint Genome Institute (JGI-PGF)"/>
            <person name="Walter F."/>
            <person name="Albersmeier A."/>
            <person name="Kalinowski J."/>
            <person name="Ruckert C."/>
        </authorList>
    </citation>
    <scope>NUCLEOTIDE SEQUENCE</scope>
    <source>
        <strain evidence="1">CGMCC 1.15519</strain>
    </source>
</reference>
<keyword evidence="2" id="KW-1185">Reference proteome</keyword>
<accession>A0A917A1M1</accession>
<evidence type="ECO:0000313" key="2">
    <source>
        <dbReference type="Proteomes" id="UP000635071"/>
    </source>
</evidence>
<dbReference type="EMBL" id="BMJM01000020">
    <property type="protein sequence ID" value="GGE22306.1"/>
    <property type="molecule type" value="Genomic_DNA"/>
</dbReference>
<name>A0A917A1M1_9SPHN</name>